<dbReference type="EMBL" id="KK852852">
    <property type="protein sequence ID" value="KDR15044.1"/>
    <property type="molecule type" value="Genomic_DNA"/>
</dbReference>
<evidence type="ECO:0000313" key="2">
    <source>
        <dbReference type="EMBL" id="KDR15044.1"/>
    </source>
</evidence>
<sequence>MAVRNCILILGIICSLISNSKGITEQDTVAFKKCKEENGMTAADEVSAKSSLLNDTITDTQKCYWVCLLTAFGEINADGSLNEENAVKEFKDLIAHHKIQYSDEELKSDVADCAKIRGDSTCDKAFAPWKCLMDIGKRLYRKIMSTDIRHG</sequence>
<dbReference type="SMART" id="SM00708">
    <property type="entry name" value="PhBP"/>
    <property type="match status" value="1"/>
</dbReference>
<dbReference type="InParanoid" id="A0A067QXR3"/>
<dbReference type="Gene3D" id="1.10.238.20">
    <property type="entry name" value="Pheromone/general odorant binding protein domain"/>
    <property type="match status" value="1"/>
</dbReference>
<dbReference type="InterPro" id="IPR006170">
    <property type="entry name" value="PBP/GOBP"/>
</dbReference>
<feature type="signal peptide" evidence="1">
    <location>
        <begin position="1"/>
        <end position="22"/>
    </location>
</feature>
<dbReference type="Proteomes" id="UP000027135">
    <property type="component" value="Unassembled WGS sequence"/>
</dbReference>
<proteinExistence type="predicted"/>
<dbReference type="Pfam" id="PF01395">
    <property type="entry name" value="PBP_GOBP"/>
    <property type="match status" value="1"/>
</dbReference>
<keyword evidence="3" id="KW-1185">Reference proteome</keyword>
<evidence type="ECO:0000256" key="1">
    <source>
        <dbReference type="SAM" id="SignalP"/>
    </source>
</evidence>
<dbReference type="SUPFAM" id="SSF47565">
    <property type="entry name" value="Insect pheromone/odorant-binding proteins"/>
    <property type="match status" value="1"/>
</dbReference>
<keyword evidence="1" id="KW-0732">Signal</keyword>
<protein>
    <submittedName>
        <fullName evidence="2">Uncharacterized protein</fullName>
    </submittedName>
</protein>
<dbReference type="GO" id="GO:0005549">
    <property type="term" value="F:odorant binding"/>
    <property type="evidence" value="ECO:0007669"/>
    <property type="project" value="InterPro"/>
</dbReference>
<dbReference type="AlphaFoldDB" id="A0A067QXR3"/>
<name>A0A067QXR3_ZOONE</name>
<feature type="chain" id="PRO_5001644539" evidence="1">
    <location>
        <begin position="23"/>
        <end position="151"/>
    </location>
</feature>
<gene>
    <name evidence="2" type="ORF">L798_10947</name>
</gene>
<dbReference type="CDD" id="cd23992">
    <property type="entry name" value="PBP_GOBP"/>
    <property type="match status" value="1"/>
</dbReference>
<accession>A0A067QXR3</accession>
<dbReference type="FunCoup" id="A0A067QXR3">
    <property type="interactions" value="18"/>
</dbReference>
<evidence type="ECO:0000313" key="3">
    <source>
        <dbReference type="Proteomes" id="UP000027135"/>
    </source>
</evidence>
<dbReference type="InterPro" id="IPR036728">
    <property type="entry name" value="PBP_GOBP_sf"/>
</dbReference>
<reference evidence="2 3" key="1">
    <citation type="journal article" date="2014" name="Nat. Commun.">
        <title>Molecular traces of alternative social organization in a termite genome.</title>
        <authorList>
            <person name="Terrapon N."/>
            <person name="Li C."/>
            <person name="Robertson H.M."/>
            <person name="Ji L."/>
            <person name="Meng X."/>
            <person name="Booth W."/>
            <person name="Chen Z."/>
            <person name="Childers C.P."/>
            <person name="Glastad K.M."/>
            <person name="Gokhale K."/>
            <person name="Gowin J."/>
            <person name="Gronenberg W."/>
            <person name="Hermansen R.A."/>
            <person name="Hu H."/>
            <person name="Hunt B.G."/>
            <person name="Huylmans A.K."/>
            <person name="Khalil S.M."/>
            <person name="Mitchell R.D."/>
            <person name="Munoz-Torres M.C."/>
            <person name="Mustard J.A."/>
            <person name="Pan H."/>
            <person name="Reese J.T."/>
            <person name="Scharf M.E."/>
            <person name="Sun F."/>
            <person name="Vogel H."/>
            <person name="Xiao J."/>
            <person name="Yang W."/>
            <person name="Yang Z."/>
            <person name="Yang Z."/>
            <person name="Zhou J."/>
            <person name="Zhu J."/>
            <person name="Brent C.S."/>
            <person name="Elsik C.G."/>
            <person name="Goodisman M.A."/>
            <person name="Liberles D.A."/>
            <person name="Roe R.M."/>
            <person name="Vargo E.L."/>
            <person name="Vilcinskas A."/>
            <person name="Wang J."/>
            <person name="Bornberg-Bauer E."/>
            <person name="Korb J."/>
            <person name="Zhang G."/>
            <person name="Liebig J."/>
        </authorList>
    </citation>
    <scope>NUCLEOTIDE SEQUENCE [LARGE SCALE GENOMIC DNA]</scope>
    <source>
        <tissue evidence="2">Whole organism</tissue>
    </source>
</reference>
<organism evidence="2 3">
    <name type="scientific">Zootermopsis nevadensis</name>
    <name type="common">Dampwood termite</name>
    <dbReference type="NCBI Taxonomy" id="136037"/>
    <lineage>
        <taxon>Eukaryota</taxon>
        <taxon>Metazoa</taxon>
        <taxon>Ecdysozoa</taxon>
        <taxon>Arthropoda</taxon>
        <taxon>Hexapoda</taxon>
        <taxon>Insecta</taxon>
        <taxon>Pterygota</taxon>
        <taxon>Neoptera</taxon>
        <taxon>Polyneoptera</taxon>
        <taxon>Dictyoptera</taxon>
        <taxon>Blattodea</taxon>
        <taxon>Blattoidea</taxon>
        <taxon>Termitoidae</taxon>
        <taxon>Termopsidae</taxon>
        <taxon>Zootermopsis</taxon>
    </lineage>
</organism>